<dbReference type="PANTHER" id="PTHR21678:SF0">
    <property type="entry name" value="C3H1-TYPE DOMAIN-CONTAINING PROTEIN"/>
    <property type="match status" value="1"/>
</dbReference>
<evidence type="ECO:0000256" key="1">
    <source>
        <dbReference type="SAM" id="MobiDB-lite"/>
    </source>
</evidence>
<dbReference type="Gene3D" id="3.30.70.330">
    <property type="match status" value="1"/>
</dbReference>
<accession>A0AAD7VMV8</accession>
<name>A0AAD7VMV8_QUISA</name>
<feature type="compositionally biased region" description="Basic and acidic residues" evidence="1">
    <location>
        <begin position="329"/>
        <end position="338"/>
    </location>
</feature>
<evidence type="ECO:0000313" key="3">
    <source>
        <dbReference type="Proteomes" id="UP001163823"/>
    </source>
</evidence>
<dbReference type="InterPro" id="IPR012677">
    <property type="entry name" value="Nucleotide-bd_a/b_plait_sf"/>
</dbReference>
<dbReference type="SUPFAM" id="SSF54928">
    <property type="entry name" value="RNA-binding domain, RBD"/>
    <property type="match status" value="1"/>
</dbReference>
<dbReference type="AlphaFoldDB" id="A0AAD7VMV8"/>
<dbReference type="GO" id="GO:0003676">
    <property type="term" value="F:nucleic acid binding"/>
    <property type="evidence" value="ECO:0007669"/>
    <property type="project" value="InterPro"/>
</dbReference>
<protein>
    <submittedName>
        <fullName evidence="2">Coiled-coil domain-containing protein R3HCC1L</fullName>
    </submittedName>
</protein>
<dbReference type="KEGG" id="qsa:O6P43_000522"/>
<sequence>MEKIEAEENWSEAVEDLITAGDIDGAISLLQSVVIKLETLSSSQSDSELQLASALADLAKLYSSKGFSLKADELQSRAFLIKQRPRHVSLSGDQVVKNLKEGGVSPASVGSSCNNSVHHETSNHGSGSSDDDWEAVADREPDELLPSLCSSRISDLTLEDNKTQKPKRRGRGTFSYEKQELYSDQLSDNSHVEDEEANRSEGNAGIRNSKYGTRHVLVLSDFPPSTKTIDLEKLFKDFKDHAVVIRWINDTVALAVFQTPAIALEAQNRIQFPFTVRILVEDDTLLSKINSKDLEPPRRRPQTSARTAQRLIAQGMGLKLPTAFGTRELRKQEGDRRNRIVTRQKLRDEAWGGDEN</sequence>
<feature type="region of interest" description="Disordered" evidence="1">
    <location>
        <begin position="156"/>
        <end position="207"/>
    </location>
</feature>
<evidence type="ECO:0000313" key="2">
    <source>
        <dbReference type="EMBL" id="KAJ7981234.1"/>
    </source>
</evidence>
<gene>
    <name evidence="2" type="ORF">O6P43_000522</name>
</gene>
<dbReference type="PANTHER" id="PTHR21678">
    <property type="entry name" value="GROWTH INHIBITION AND DIFFERENTIATION RELATED PROTEIN 88"/>
    <property type="match status" value="1"/>
</dbReference>
<keyword evidence="3" id="KW-1185">Reference proteome</keyword>
<comment type="caution">
    <text evidence="2">The sequence shown here is derived from an EMBL/GenBank/DDBJ whole genome shotgun (WGS) entry which is preliminary data.</text>
</comment>
<dbReference type="InterPro" id="IPR039884">
    <property type="entry name" value="R3HC1/R3HCL"/>
</dbReference>
<feature type="region of interest" description="Disordered" evidence="1">
    <location>
        <begin position="101"/>
        <end position="134"/>
    </location>
</feature>
<dbReference type="EMBL" id="JARAOO010000001">
    <property type="protein sequence ID" value="KAJ7981234.1"/>
    <property type="molecule type" value="Genomic_DNA"/>
</dbReference>
<organism evidence="2 3">
    <name type="scientific">Quillaja saponaria</name>
    <name type="common">Soap bark tree</name>
    <dbReference type="NCBI Taxonomy" id="32244"/>
    <lineage>
        <taxon>Eukaryota</taxon>
        <taxon>Viridiplantae</taxon>
        <taxon>Streptophyta</taxon>
        <taxon>Embryophyta</taxon>
        <taxon>Tracheophyta</taxon>
        <taxon>Spermatophyta</taxon>
        <taxon>Magnoliopsida</taxon>
        <taxon>eudicotyledons</taxon>
        <taxon>Gunneridae</taxon>
        <taxon>Pentapetalae</taxon>
        <taxon>rosids</taxon>
        <taxon>fabids</taxon>
        <taxon>Fabales</taxon>
        <taxon>Quillajaceae</taxon>
        <taxon>Quillaja</taxon>
    </lineage>
</organism>
<reference evidence="2 3" key="1">
    <citation type="journal article" date="2023" name="Science">
        <title>Elucidation of the pathway for biosynthesis of saponin adjuvants from the soapbark tree.</title>
        <authorList>
            <person name="Reed J."/>
            <person name="Orme A."/>
            <person name="El-Demerdash A."/>
            <person name="Owen C."/>
            <person name="Martin L.B.B."/>
            <person name="Misra R.C."/>
            <person name="Kikuchi S."/>
            <person name="Rejzek M."/>
            <person name="Martin A.C."/>
            <person name="Harkess A."/>
            <person name="Leebens-Mack J."/>
            <person name="Louveau T."/>
            <person name="Stephenson M.J."/>
            <person name="Osbourn A."/>
        </authorList>
    </citation>
    <scope>NUCLEOTIDE SEQUENCE [LARGE SCALE GENOMIC DNA]</scope>
    <source>
        <strain evidence="2">S10</strain>
    </source>
</reference>
<proteinExistence type="predicted"/>
<dbReference type="Proteomes" id="UP001163823">
    <property type="component" value="Chromosome 1"/>
</dbReference>
<feature type="region of interest" description="Disordered" evidence="1">
    <location>
        <begin position="329"/>
        <end position="356"/>
    </location>
</feature>
<dbReference type="InterPro" id="IPR035979">
    <property type="entry name" value="RBD_domain_sf"/>
</dbReference>